<feature type="non-terminal residue" evidence="4">
    <location>
        <position position="492"/>
    </location>
</feature>
<reference evidence="4 5" key="1">
    <citation type="journal article" date="2018" name="Mol. Biol. Evol.">
        <title>Broad Genomic Sampling Reveals a Smut Pathogenic Ancestry of the Fungal Clade Ustilaginomycotina.</title>
        <authorList>
            <person name="Kijpornyongpan T."/>
            <person name="Mondo S.J."/>
            <person name="Barry K."/>
            <person name="Sandor L."/>
            <person name="Lee J."/>
            <person name="Lipzen A."/>
            <person name="Pangilinan J."/>
            <person name="LaButti K."/>
            <person name="Hainaut M."/>
            <person name="Henrissat B."/>
            <person name="Grigoriev I.V."/>
            <person name="Spatafora J.W."/>
            <person name="Aime M.C."/>
        </authorList>
    </citation>
    <scope>NUCLEOTIDE SEQUENCE [LARGE SCALE GENOMIC DNA]</scope>
    <source>
        <strain evidence="4 5">MCA 5214</strain>
    </source>
</reference>
<evidence type="ECO:0000259" key="3">
    <source>
        <dbReference type="PROSITE" id="PS51462"/>
    </source>
</evidence>
<dbReference type="AlphaFoldDB" id="A0A316UYR4"/>
<dbReference type="GO" id="GO:0010945">
    <property type="term" value="F:coenzyme A diphosphatase activity"/>
    <property type="evidence" value="ECO:0007669"/>
    <property type="project" value="InterPro"/>
</dbReference>
<dbReference type="Proteomes" id="UP000245884">
    <property type="component" value="Unassembled WGS sequence"/>
</dbReference>
<dbReference type="Gene3D" id="3.90.79.10">
    <property type="entry name" value="Nucleoside Triphosphate Pyrophosphohydrolase"/>
    <property type="match status" value="1"/>
</dbReference>
<gene>
    <name evidence="4" type="ORF">BDZ90DRAFT_213714</name>
</gene>
<evidence type="ECO:0000313" key="4">
    <source>
        <dbReference type="EMBL" id="PWN29451.1"/>
    </source>
</evidence>
<dbReference type="InterPro" id="IPR015797">
    <property type="entry name" value="NUDIX_hydrolase-like_dom_sf"/>
</dbReference>
<dbReference type="CDD" id="cd03426">
    <property type="entry name" value="NUDIX_CoAse_Nudt7"/>
    <property type="match status" value="1"/>
</dbReference>
<dbReference type="SUPFAM" id="SSF55811">
    <property type="entry name" value="Nudix"/>
    <property type="match status" value="1"/>
</dbReference>
<sequence>SSSSSSATHILPALQHALTRLSITTPRLIPSPATQPRRASVALIIRVRPRPEDDEYLARQYDADGLPLPGSEVDRILTQSGLGMGQNDGAVSRAASQVGQPGLHSTLSSFFSLPWVKRGTPEILYIKRATRPTDKWSAHVAFPGGRRDETDEDGLYTAMRETWEEVGLDLADRDFVNVGQLDDREITSSLGKRLLMVLSPFVFIQTTPFSHHPELQPTEVASAHWVPLSHLYTPAPKWGVVSIDISTRLAPKSRGIRMLLQGLLGKMDFRCILLPNEPWAVAGEEGETETPSSEEVGPNGEKARAGAAAMTTLPWEDESKMELKLWGLTLGMTIDLLAHMSTLPTSPRPSSSSNDRHSQPSMHSILHPSHHQRSRLLPIPQSIRDATARLRSELHLNPPPMANAKAPSLTSVFPRFSNADVNFWIWICGFRYRTVIRSWQSALGTPMERRFNWSGLALAAFYSAVRRALIVALLLRGLGAIALLGGGAWWVG</sequence>
<feature type="non-terminal residue" evidence="4">
    <location>
        <position position="1"/>
    </location>
</feature>
<dbReference type="Pfam" id="PF00293">
    <property type="entry name" value="NUDIX"/>
    <property type="match status" value="1"/>
</dbReference>
<dbReference type="InterPro" id="IPR000086">
    <property type="entry name" value="NUDIX_hydrolase_dom"/>
</dbReference>
<feature type="region of interest" description="Disordered" evidence="1">
    <location>
        <begin position="341"/>
        <end position="372"/>
    </location>
</feature>
<keyword evidence="2" id="KW-1133">Transmembrane helix</keyword>
<dbReference type="PROSITE" id="PS51462">
    <property type="entry name" value="NUDIX"/>
    <property type="match status" value="1"/>
</dbReference>
<dbReference type="InterPro" id="IPR045121">
    <property type="entry name" value="CoAse"/>
</dbReference>
<organism evidence="4 5">
    <name type="scientific">Jaminaea rosea</name>
    <dbReference type="NCBI Taxonomy" id="1569628"/>
    <lineage>
        <taxon>Eukaryota</taxon>
        <taxon>Fungi</taxon>
        <taxon>Dikarya</taxon>
        <taxon>Basidiomycota</taxon>
        <taxon>Ustilaginomycotina</taxon>
        <taxon>Exobasidiomycetes</taxon>
        <taxon>Microstromatales</taxon>
        <taxon>Microstromatales incertae sedis</taxon>
        <taxon>Jaminaea</taxon>
    </lineage>
</organism>
<proteinExistence type="predicted"/>
<keyword evidence="2" id="KW-0472">Membrane</keyword>
<feature type="transmembrane region" description="Helical" evidence="2">
    <location>
        <begin position="468"/>
        <end position="491"/>
    </location>
</feature>
<name>A0A316UYR4_9BASI</name>
<dbReference type="STRING" id="1569628.A0A316UYR4"/>
<dbReference type="PANTHER" id="PTHR12992">
    <property type="entry name" value="NUDIX HYDROLASE"/>
    <property type="match status" value="1"/>
</dbReference>
<keyword evidence="2" id="KW-0812">Transmembrane</keyword>
<keyword evidence="5" id="KW-1185">Reference proteome</keyword>
<dbReference type="RefSeq" id="XP_025364063.1">
    <property type="nucleotide sequence ID" value="XM_025504176.1"/>
</dbReference>
<evidence type="ECO:0000256" key="2">
    <source>
        <dbReference type="SAM" id="Phobius"/>
    </source>
</evidence>
<feature type="compositionally biased region" description="Low complexity" evidence="1">
    <location>
        <begin position="341"/>
        <end position="353"/>
    </location>
</feature>
<accession>A0A316UYR4</accession>
<feature type="compositionally biased region" description="Low complexity" evidence="1">
    <location>
        <begin position="289"/>
        <end position="298"/>
    </location>
</feature>
<dbReference type="OrthoDB" id="70823at2759"/>
<dbReference type="PANTHER" id="PTHR12992:SF44">
    <property type="entry name" value="NUDIX HYDROLASE DOMAIN-CONTAINING PROTEIN"/>
    <property type="match status" value="1"/>
</dbReference>
<evidence type="ECO:0000313" key="5">
    <source>
        <dbReference type="Proteomes" id="UP000245884"/>
    </source>
</evidence>
<evidence type="ECO:0000256" key="1">
    <source>
        <dbReference type="SAM" id="MobiDB-lite"/>
    </source>
</evidence>
<dbReference type="EMBL" id="KZ819663">
    <property type="protein sequence ID" value="PWN29451.1"/>
    <property type="molecule type" value="Genomic_DNA"/>
</dbReference>
<feature type="domain" description="Nudix hydrolase" evidence="3">
    <location>
        <begin position="36"/>
        <end position="247"/>
    </location>
</feature>
<feature type="region of interest" description="Disordered" evidence="1">
    <location>
        <begin position="282"/>
        <end position="309"/>
    </location>
</feature>
<dbReference type="GeneID" id="37025999"/>
<protein>
    <recommendedName>
        <fullName evidence="3">Nudix hydrolase domain-containing protein</fullName>
    </recommendedName>
</protein>